<dbReference type="Gene3D" id="1.20.1250.20">
    <property type="entry name" value="MFS general substrate transporter like domains"/>
    <property type="match status" value="2"/>
</dbReference>
<evidence type="ECO:0000256" key="2">
    <source>
        <dbReference type="ARBA" id="ARBA00009172"/>
    </source>
</evidence>
<dbReference type="Pfam" id="PF05978">
    <property type="entry name" value="UNC-93"/>
    <property type="match status" value="1"/>
</dbReference>
<keyword evidence="4 9" id="KW-1133">Transmembrane helix</keyword>
<feature type="transmembrane region" description="Helical" evidence="9">
    <location>
        <begin position="340"/>
        <end position="364"/>
    </location>
</feature>
<evidence type="ECO:0000256" key="3">
    <source>
        <dbReference type="ARBA" id="ARBA00022692"/>
    </source>
</evidence>
<reference evidence="10" key="1">
    <citation type="submission" date="2015-11" db="EMBL/GenBank/DDBJ databases">
        <title>De novo transcriptome assembly of four potential Pierce s Disease insect vectors from Arizona vineyards.</title>
        <authorList>
            <person name="Tassone E.E."/>
        </authorList>
    </citation>
    <scope>NUCLEOTIDE SEQUENCE</scope>
</reference>
<name>A0A1B6MDU3_9HEMI</name>
<protein>
    <recommendedName>
        <fullName evidence="7">UNC93-like protein MFSD11</fullName>
    </recommendedName>
    <alternativeName>
        <fullName evidence="8">Major facilitator superfamily domain-containing protein 11</fullName>
    </alternativeName>
</protein>
<dbReference type="AlphaFoldDB" id="A0A1B6MDU3"/>
<evidence type="ECO:0000256" key="6">
    <source>
        <dbReference type="ARBA" id="ARBA00023180"/>
    </source>
</evidence>
<dbReference type="InterPro" id="IPR036259">
    <property type="entry name" value="MFS_trans_sf"/>
</dbReference>
<feature type="transmembrane region" description="Helical" evidence="9">
    <location>
        <begin position="12"/>
        <end position="30"/>
    </location>
</feature>
<gene>
    <name evidence="10" type="ORF">g.801</name>
</gene>
<dbReference type="InterPro" id="IPR051617">
    <property type="entry name" value="UNC-93-like_regulator"/>
</dbReference>
<dbReference type="PANTHER" id="PTHR23294:SF0">
    <property type="entry name" value="UNC93-LIKE PROTEIN MFSD11"/>
    <property type="match status" value="1"/>
</dbReference>
<dbReference type="SUPFAM" id="SSF103473">
    <property type="entry name" value="MFS general substrate transporter"/>
    <property type="match status" value="1"/>
</dbReference>
<evidence type="ECO:0000256" key="7">
    <source>
        <dbReference type="ARBA" id="ARBA00040302"/>
    </source>
</evidence>
<evidence type="ECO:0000256" key="8">
    <source>
        <dbReference type="ARBA" id="ARBA00041910"/>
    </source>
</evidence>
<dbReference type="EMBL" id="GEBQ01005918">
    <property type="protein sequence ID" value="JAT34059.1"/>
    <property type="molecule type" value="Transcribed_RNA"/>
</dbReference>
<accession>A0A1B6MDU3</accession>
<feature type="transmembrane region" description="Helical" evidence="9">
    <location>
        <begin position="232"/>
        <end position="253"/>
    </location>
</feature>
<organism evidence="10">
    <name type="scientific">Graphocephala atropunctata</name>
    <dbReference type="NCBI Taxonomy" id="36148"/>
    <lineage>
        <taxon>Eukaryota</taxon>
        <taxon>Metazoa</taxon>
        <taxon>Ecdysozoa</taxon>
        <taxon>Arthropoda</taxon>
        <taxon>Hexapoda</taxon>
        <taxon>Insecta</taxon>
        <taxon>Pterygota</taxon>
        <taxon>Neoptera</taxon>
        <taxon>Paraneoptera</taxon>
        <taxon>Hemiptera</taxon>
        <taxon>Auchenorrhyncha</taxon>
        <taxon>Membracoidea</taxon>
        <taxon>Cicadellidae</taxon>
        <taxon>Cicadellinae</taxon>
        <taxon>Cicadellini</taxon>
        <taxon>Graphocephala</taxon>
    </lineage>
</organism>
<feature type="transmembrane region" description="Helical" evidence="9">
    <location>
        <begin position="50"/>
        <end position="69"/>
    </location>
</feature>
<feature type="transmembrane region" description="Helical" evidence="9">
    <location>
        <begin position="299"/>
        <end position="320"/>
    </location>
</feature>
<feature type="transmembrane region" description="Helical" evidence="9">
    <location>
        <begin position="81"/>
        <end position="98"/>
    </location>
</feature>
<feature type="transmembrane region" description="Helical" evidence="9">
    <location>
        <begin position="402"/>
        <end position="420"/>
    </location>
</feature>
<evidence type="ECO:0000256" key="5">
    <source>
        <dbReference type="ARBA" id="ARBA00023136"/>
    </source>
</evidence>
<evidence type="ECO:0000313" key="10">
    <source>
        <dbReference type="EMBL" id="JAT34059.1"/>
    </source>
</evidence>
<feature type="transmembrane region" description="Helical" evidence="9">
    <location>
        <begin position="376"/>
        <end position="396"/>
    </location>
</feature>
<dbReference type="GO" id="GO:0016020">
    <property type="term" value="C:membrane"/>
    <property type="evidence" value="ECO:0007669"/>
    <property type="project" value="UniProtKB-SubCell"/>
</dbReference>
<feature type="transmembrane region" description="Helical" evidence="9">
    <location>
        <begin position="104"/>
        <end position="129"/>
    </location>
</feature>
<sequence>MKLAKIDSEVLNSALLGLTFMFLYSAFYTLSNLEKLILHSVRRDDPEYGGDGFVSLSILYISFALFMWVVPPLMSVTGQKYSLCLGAIGFSLFLASFLPEQAWLLYLGSACNGIGAAIIWTCQGVYVILNSTAATVTRNTAIFSGLCHSSMLYGNLFVYFCFEGKTSIDRPTRLLVVWVLLGLTVAAVFIALLLPPPVYAPERSIPKYGALQAIRKSWAVATTKHMLILCPMFFYCGLQISYLSGIFGAAVGFTTYADGFSSNQLVAATGFFTGIGEVLAEIFLVLMNPFLVRRPWMRSAVVFLGMISDFVAFLLSYLMYSNNSIFGPTNETTIITSRSWLAILIALLLGFSDGIFMPMLISVVGKIYPSATASALTIYTFCFSLASAVSFFYSAYLGLHTQLSVLVGQGITGAVAFAYVNHCISNE</sequence>
<feature type="transmembrane region" description="Helical" evidence="9">
    <location>
        <begin position="174"/>
        <end position="194"/>
    </location>
</feature>
<keyword evidence="3 9" id="KW-0812">Transmembrane</keyword>
<dbReference type="InterPro" id="IPR010291">
    <property type="entry name" value="Ion_channel_UNC-93"/>
</dbReference>
<keyword evidence="6" id="KW-0325">Glycoprotein</keyword>
<evidence type="ECO:0000256" key="4">
    <source>
        <dbReference type="ARBA" id="ARBA00022989"/>
    </source>
</evidence>
<proteinExistence type="inferred from homology"/>
<dbReference type="PANTHER" id="PTHR23294">
    <property type="entry name" value="ET TRANSLATION PRODUCT-RELATED"/>
    <property type="match status" value="1"/>
</dbReference>
<comment type="similarity">
    <text evidence="2">Belongs to the unc-93 family.</text>
</comment>
<feature type="transmembrane region" description="Helical" evidence="9">
    <location>
        <begin position="141"/>
        <end position="162"/>
    </location>
</feature>
<feature type="transmembrane region" description="Helical" evidence="9">
    <location>
        <begin position="265"/>
        <end position="287"/>
    </location>
</feature>
<keyword evidence="5 9" id="KW-0472">Membrane</keyword>
<comment type="subcellular location">
    <subcellularLocation>
        <location evidence="1">Membrane</location>
        <topology evidence="1">Multi-pass membrane protein</topology>
    </subcellularLocation>
</comment>
<evidence type="ECO:0000256" key="9">
    <source>
        <dbReference type="SAM" id="Phobius"/>
    </source>
</evidence>
<evidence type="ECO:0000256" key="1">
    <source>
        <dbReference type="ARBA" id="ARBA00004141"/>
    </source>
</evidence>